<proteinExistence type="predicted"/>
<accession>A0A139HUV2</accession>
<reference evidence="1 2" key="1">
    <citation type="submission" date="2015-07" db="EMBL/GenBank/DDBJ databases">
        <title>Comparative genomics of the Sigatoka disease complex on banana suggests a link between parallel evolutionary changes in Pseudocercospora fijiensis and Pseudocercospora eumusae and increased virulence on the banana host.</title>
        <authorList>
            <person name="Chang T.-C."/>
            <person name="Salvucci A."/>
            <person name="Crous P.W."/>
            <person name="Stergiopoulos I."/>
        </authorList>
    </citation>
    <scope>NUCLEOTIDE SEQUENCE [LARGE SCALE GENOMIC DNA]</scope>
    <source>
        <strain evidence="1 2">CBS 114824</strain>
    </source>
</reference>
<evidence type="ECO:0000313" key="2">
    <source>
        <dbReference type="Proteomes" id="UP000070133"/>
    </source>
</evidence>
<dbReference type="AlphaFoldDB" id="A0A139HUV2"/>
<comment type="caution">
    <text evidence="1">The sequence shown here is derived from an EMBL/GenBank/DDBJ whole genome shotgun (WGS) entry which is preliminary data.</text>
</comment>
<gene>
    <name evidence="1" type="ORF">AC578_1293</name>
</gene>
<sequence length="113" mass="13674">MGTPTSAPTERDNEETYTTDCLTIGTEIRCLHRKNDTTCYDPECWHECCKITKHWYVDIVRYYKYQQIPQTWPKSTRRYFKVIAGSFRYDQQSDTLLHMRHTDQINKEFIWVP</sequence>
<name>A0A139HUV2_9PEZI</name>
<keyword evidence="2" id="KW-1185">Reference proteome</keyword>
<evidence type="ECO:0000313" key="1">
    <source>
        <dbReference type="EMBL" id="KXT06153.1"/>
    </source>
</evidence>
<dbReference type="Proteomes" id="UP000070133">
    <property type="component" value="Unassembled WGS sequence"/>
</dbReference>
<protein>
    <submittedName>
        <fullName evidence="1">Uncharacterized protein</fullName>
    </submittedName>
</protein>
<dbReference type="EMBL" id="LFZN01000008">
    <property type="protein sequence ID" value="KXT06153.1"/>
    <property type="molecule type" value="Genomic_DNA"/>
</dbReference>
<organism evidence="1 2">
    <name type="scientific">Pseudocercospora eumusae</name>
    <dbReference type="NCBI Taxonomy" id="321146"/>
    <lineage>
        <taxon>Eukaryota</taxon>
        <taxon>Fungi</taxon>
        <taxon>Dikarya</taxon>
        <taxon>Ascomycota</taxon>
        <taxon>Pezizomycotina</taxon>
        <taxon>Dothideomycetes</taxon>
        <taxon>Dothideomycetidae</taxon>
        <taxon>Mycosphaerellales</taxon>
        <taxon>Mycosphaerellaceae</taxon>
        <taxon>Pseudocercospora</taxon>
    </lineage>
</organism>